<organism evidence="2">
    <name type="scientific">Salmonella enterica</name>
    <name type="common">Salmonella choleraesuis</name>
    <dbReference type="NCBI Taxonomy" id="28901"/>
    <lineage>
        <taxon>Bacteria</taxon>
        <taxon>Pseudomonadati</taxon>
        <taxon>Pseudomonadota</taxon>
        <taxon>Gammaproteobacteria</taxon>
        <taxon>Enterobacterales</taxon>
        <taxon>Enterobacteriaceae</taxon>
        <taxon>Salmonella</taxon>
    </lineage>
</organism>
<evidence type="ECO:0000313" key="2">
    <source>
        <dbReference type="EMBL" id="ECX4915061.1"/>
    </source>
</evidence>
<dbReference type="GO" id="GO:0004519">
    <property type="term" value="F:endonuclease activity"/>
    <property type="evidence" value="ECO:0007669"/>
    <property type="project" value="InterPro"/>
</dbReference>
<dbReference type="EMBL" id="AAKZXW010000015">
    <property type="protein sequence ID" value="ECX4915061.1"/>
    <property type="molecule type" value="Genomic_DNA"/>
</dbReference>
<reference evidence="2" key="1">
    <citation type="submission" date="2019-09" db="EMBL/GenBank/DDBJ databases">
        <authorList>
            <consortium name="PulseNet: The National Subtyping Network for Foodborne Disease Surveillance"/>
            <person name="Tarr C.L."/>
            <person name="Trees E."/>
            <person name="Katz L.S."/>
            <person name="Carleton-Romer H.A."/>
            <person name="Stroika S."/>
            <person name="Kucerova Z."/>
            <person name="Roache K.F."/>
            <person name="Sabol A.L."/>
            <person name="Besser J."/>
            <person name="Gerner-Smidt P."/>
        </authorList>
    </citation>
    <scope>NUCLEOTIDE SEQUENCE</scope>
    <source>
        <strain evidence="2">PNUSAS100711</strain>
    </source>
</reference>
<dbReference type="InterPro" id="IPR011856">
    <property type="entry name" value="tRNA_endonuc-like_dom_sf"/>
</dbReference>
<proteinExistence type="predicted"/>
<dbReference type="Gene3D" id="3.40.1350.10">
    <property type="match status" value="1"/>
</dbReference>
<dbReference type="GO" id="GO:0003676">
    <property type="term" value="F:nucleic acid binding"/>
    <property type="evidence" value="ECO:0007669"/>
    <property type="project" value="InterPro"/>
</dbReference>
<accession>A0A618PTR0</accession>
<gene>
    <name evidence="2" type="ORF">F6A86_10380</name>
</gene>
<dbReference type="AlphaFoldDB" id="A0A618PTR0"/>
<name>A0A618PTR0_SALER</name>
<comment type="caution">
    <text evidence="2">The sequence shown here is derived from an EMBL/GenBank/DDBJ whole genome shotgun (WGS) entry which is preliminary data.</text>
</comment>
<feature type="domain" description="Endonuclease NucS C-terminal" evidence="1">
    <location>
        <begin position="13"/>
        <end position="107"/>
    </location>
</feature>
<protein>
    <submittedName>
        <fullName evidence="2">DUF91 domain-containing protein</fullName>
    </submittedName>
</protein>
<dbReference type="InterPro" id="IPR048301">
    <property type="entry name" value="NucS_C"/>
</dbReference>
<sequence>MNNKPVLNLFHKEDDFSEYLAKNLSLITSEKLTLIGTKYSVKNPRKSGADGELDILAKDDYGNFVIIEVKRSDKAARQTLNELAKYTALFMEQMGLMEENIRCFVVSTEWHELDLPLSYFRQAVSVDVKGFKALNNSGQLLLKERQLIPPQNLPRFSPETRFFHFDDHASMLLHAEEIRALTASLDGLKAALITLTPLNSNIGYRSILCIWRIQSEYSDQLKNHCKLSHNHHPYPFAGWEEEADILEWITQNSTLSLNTSRELARGTPEKIAFCAENYDFTDLFFLGGQWQKKDLINDVEQIKKNLIADSLRGYDTNRNRYRYKVKSSPKIGPAWTTVCKEISAFVAWSPFWQQNINEILSDIDSTHEIIFHATDDRHFYYRAYQACTHSEADLAFFELNIYQHNQCVCSYVGGWAWDEKTQLTQNEIVYNMLELYDSVGWQRQAIFSAVDENRYDEALLENGFWPWIVKINTQNNSGKLIITEQHPEFFNHKANLKIFLEKNPIFCQTVQRIFYDIPTKPCDGQFFNVLNHSFSVEDIHNVAALLFWKYVKVVGIEKANDDVINTSGNILFEPDGINNVLIKCNYQWIADSPLVDIFASQVKYVSLNHAEREENMYGFLSEQELTRRKTNHHSQLELDKQPVGISGIAVPQAGTLIIAPPLPAIVELSKIPQSSFIQIENTVQALGFPSMMYMKIDGIQETTDYSLAATGIFYIPVPDKETGILWREVIPNSTGIINEIYLSSDTGIRFKW</sequence>
<dbReference type="Pfam" id="PF01939">
    <property type="entry name" value="NucS_C"/>
    <property type="match status" value="1"/>
</dbReference>
<evidence type="ECO:0000259" key="1">
    <source>
        <dbReference type="Pfam" id="PF01939"/>
    </source>
</evidence>